<dbReference type="AlphaFoldDB" id="A0A2L1U0M0"/>
<reference evidence="2" key="1">
    <citation type="submission" date="2017-02" db="EMBL/GenBank/DDBJ databases">
        <title>Delineation of Paenibacillus larvae strains originating from foulbrood outbreaks.</title>
        <authorList>
            <person name="Beims H."/>
            <person name="Bunk B."/>
            <person name="Sproeer C."/>
            <person name="Mohr K.I."/>
            <person name="Pradella S."/>
            <person name="Guenther G."/>
            <person name="Rohde M."/>
            <person name="von der Ohe W."/>
            <person name="Steinert M."/>
        </authorList>
    </citation>
    <scope>NUCLEOTIDE SEQUENCE [LARGE SCALE GENOMIC DNA]</scope>
    <source>
        <strain evidence="2">Eric_III</strain>
    </source>
</reference>
<dbReference type="GeneID" id="64219025"/>
<dbReference type="Pfam" id="PF10737">
    <property type="entry name" value="GerPC"/>
    <property type="match status" value="1"/>
</dbReference>
<evidence type="ECO:0000313" key="1">
    <source>
        <dbReference type="EMBL" id="AVF26479.1"/>
    </source>
</evidence>
<gene>
    <name evidence="1" type="primary">gerPC</name>
    <name evidence="1" type="ORF">ERICIII_02319</name>
</gene>
<dbReference type="STRING" id="147375.BXP28_05720"/>
<organism evidence="1 2">
    <name type="scientific">Paenibacillus larvae subsp. larvae</name>
    <dbReference type="NCBI Taxonomy" id="147375"/>
    <lineage>
        <taxon>Bacteria</taxon>
        <taxon>Bacillati</taxon>
        <taxon>Bacillota</taxon>
        <taxon>Bacilli</taxon>
        <taxon>Bacillales</taxon>
        <taxon>Paenibacillaceae</taxon>
        <taxon>Paenibacillus</taxon>
    </lineage>
</organism>
<protein>
    <submittedName>
        <fullName evidence="1">Spore germination protein GerPC</fullName>
    </submittedName>
</protein>
<accession>A0A2L1U0M0</accession>
<evidence type="ECO:0000313" key="2">
    <source>
        <dbReference type="Proteomes" id="UP000239833"/>
    </source>
</evidence>
<dbReference type="Proteomes" id="UP000239833">
    <property type="component" value="Chromosome"/>
</dbReference>
<proteinExistence type="predicted"/>
<name>A0A2L1U0M0_9BACL</name>
<dbReference type="EMBL" id="CP019655">
    <property type="protein sequence ID" value="AVF26479.1"/>
    <property type="molecule type" value="Genomic_DNA"/>
</dbReference>
<dbReference type="InterPro" id="IPR019673">
    <property type="entry name" value="Spore_germination_GerPC"/>
</dbReference>
<dbReference type="RefSeq" id="WP_077995279.1">
    <property type="nucleotide sequence ID" value="NZ_CP019655.1"/>
</dbReference>
<sequence>MDYYSYQQLICQIQWLLEKTQLLDDRLSQLQSDIDNIKQRNPTSIDRIEYHFDQLKIERLDGTLNIGLTPNGGKSLDDLTVNGQPLDQMNIRDNGNSHIHQQLIRYLYEQVPEKIRKWSEAHQADASEITPAILTDIHQQLDERIRYYMHAVSDENQEADQIDEESVKMSVFEKVKHDIDTAVEQYISKTFKQGG</sequence>